<keyword evidence="1 3" id="KW-0560">Oxidoreductase</keyword>
<dbReference type="Pfam" id="PF00296">
    <property type="entry name" value="Bac_luciferase"/>
    <property type="match status" value="1"/>
</dbReference>
<dbReference type="Proteomes" id="UP000608579">
    <property type="component" value="Unassembled WGS sequence"/>
</dbReference>
<dbReference type="InterPro" id="IPR036661">
    <property type="entry name" value="Luciferase-like_sf"/>
</dbReference>
<dbReference type="GO" id="GO:0016705">
    <property type="term" value="F:oxidoreductase activity, acting on paired donors, with incorporation or reduction of molecular oxygen"/>
    <property type="evidence" value="ECO:0007669"/>
    <property type="project" value="InterPro"/>
</dbReference>
<dbReference type="AlphaFoldDB" id="A0A832ZV73"/>
<feature type="domain" description="Luciferase-like" evidence="2">
    <location>
        <begin position="23"/>
        <end position="298"/>
    </location>
</feature>
<dbReference type="EMBL" id="DQVM01000026">
    <property type="protein sequence ID" value="HIQ29173.1"/>
    <property type="molecule type" value="Genomic_DNA"/>
</dbReference>
<protein>
    <submittedName>
        <fullName evidence="3">5,10-methylenetetrahydromethanopterin reductase</fullName>
        <ecNumber evidence="3">1.5.98.2</ecNumber>
    </submittedName>
</protein>
<sequence length="330" mass="37465">MRVNKVSFGVELVPREPLWRTCIMANLCDKLGFDNIWVSDHFFNRNVFITLSTLTSYTKRIKLGPAIVNPYLYHPVTIAQSIATLHEASKGRSTLGIGAGDKTSLNRLCIEREKPVKTVREAVINIRRLLEGDAAQIEDRRCSNSIRLDFRRNYKIPIYVGAQGPLMIKMAKELADGVLINWSNITKLRECASLIADTRDYFTRGAHLIVSIHDDVDKARKTAIPFAAYIMAGTDEKVLNSFKISEEERSIVQHLLVAANWQKLYAVSRDEWIKTFSFYGTKKDLEELVRSLVDMGYSHIVFGGPLGPRVYSALKDMAKIVKNVKREIEE</sequence>
<dbReference type="SUPFAM" id="SSF51679">
    <property type="entry name" value="Bacterial luciferase-like"/>
    <property type="match status" value="1"/>
</dbReference>
<accession>A0A832ZV73</accession>
<dbReference type="GO" id="GO:0018537">
    <property type="term" value="F:coenzyme F420-dependent N5,N10-methenyltetrahydromethanopterin reductase activity"/>
    <property type="evidence" value="ECO:0007669"/>
    <property type="project" value="UniProtKB-EC"/>
</dbReference>
<dbReference type="CDD" id="cd01097">
    <property type="entry name" value="Tetrahydromethanopterin_reductase"/>
    <property type="match status" value="1"/>
</dbReference>
<evidence type="ECO:0000259" key="2">
    <source>
        <dbReference type="Pfam" id="PF00296"/>
    </source>
</evidence>
<dbReference type="Gene3D" id="3.20.20.30">
    <property type="entry name" value="Luciferase-like domain"/>
    <property type="match status" value="1"/>
</dbReference>
<gene>
    <name evidence="3" type="ORF">EYH45_01265</name>
</gene>
<dbReference type="PANTHER" id="PTHR43244">
    <property type="match status" value="1"/>
</dbReference>
<name>A0A832ZV73_CALS0</name>
<evidence type="ECO:0000256" key="1">
    <source>
        <dbReference type="ARBA" id="ARBA00023002"/>
    </source>
</evidence>
<comment type="caution">
    <text evidence="3">The sequence shown here is derived from an EMBL/GenBank/DDBJ whole genome shotgun (WGS) entry which is preliminary data.</text>
</comment>
<dbReference type="NCBIfam" id="NF002619">
    <property type="entry name" value="PRK02271.1"/>
    <property type="match status" value="1"/>
</dbReference>
<reference evidence="3" key="1">
    <citation type="journal article" date="2020" name="ISME J.">
        <title>Gammaproteobacteria mediating utilization of methyl-, sulfur- and petroleum organic compounds in deep ocean hydrothermal plumes.</title>
        <authorList>
            <person name="Zhou Z."/>
            <person name="Liu Y."/>
            <person name="Pan J."/>
            <person name="Cron B.R."/>
            <person name="Toner B.M."/>
            <person name="Anantharaman K."/>
            <person name="Breier J.A."/>
            <person name="Dick G.J."/>
            <person name="Li M."/>
        </authorList>
    </citation>
    <scope>NUCLEOTIDE SEQUENCE</scope>
    <source>
        <strain evidence="3">SZUA-1515</strain>
    </source>
</reference>
<dbReference type="InterPro" id="IPR011251">
    <property type="entry name" value="Luciferase-like_dom"/>
</dbReference>
<dbReference type="EC" id="1.5.98.2" evidence="3"/>
<proteinExistence type="predicted"/>
<evidence type="ECO:0000313" key="4">
    <source>
        <dbReference type="Proteomes" id="UP000608579"/>
    </source>
</evidence>
<dbReference type="InterPro" id="IPR050564">
    <property type="entry name" value="F420-G6PD/mer"/>
</dbReference>
<dbReference type="PANTHER" id="PTHR43244:SF1">
    <property type="entry name" value="5,10-METHYLENETETRAHYDROMETHANOPTERIN REDUCTASE"/>
    <property type="match status" value="1"/>
</dbReference>
<evidence type="ECO:0000313" key="3">
    <source>
        <dbReference type="EMBL" id="HIQ29173.1"/>
    </source>
</evidence>
<organism evidence="3 4">
    <name type="scientific">Caldiarchaeum subterraneum</name>
    <dbReference type="NCBI Taxonomy" id="311458"/>
    <lineage>
        <taxon>Archaea</taxon>
        <taxon>Nitrososphaerota</taxon>
        <taxon>Candidatus Caldarchaeales</taxon>
        <taxon>Candidatus Caldarchaeaceae</taxon>
        <taxon>Candidatus Caldarchaeum</taxon>
    </lineage>
</organism>